<dbReference type="EnsemblMetazoa" id="AALFPA23_023099.R34356">
    <property type="protein sequence ID" value="AALFPA23_023099.P34356"/>
    <property type="gene ID" value="AALFPA23_023099"/>
</dbReference>
<accession>A0ABM1ZZP7</accession>
<dbReference type="PROSITE" id="PS50878">
    <property type="entry name" value="RT_POL"/>
    <property type="match status" value="1"/>
</dbReference>
<dbReference type="RefSeq" id="XP_062700866.1">
    <property type="nucleotide sequence ID" value="XM_062844882.1"/>
</dbReference>
<dbReference type="Proteomes" id="UP000069940">
    <property type="component" value="Unassembled WGS sequence"/>
</dbReference>
<protein>
    <recommendedName>
        <fullName evidence="1">Reverse transcriptase domain-containing protein</fullName>
    </recommendedName>
</protein>
<dbReference type="InterPro" id="IPR036691">
    <property type="entry name" value="Endo/exonu/phosph_ase_sf"/>
</dbReference>
<dbReference type="InterPro" id="IPR005135">
    <property type="entry name" value="Endo/exonuclease/phosphatase"/>
</dbReference>
<dbReference type="GeneID" id="109421349"/>
<evidence type="ECO:0000313" key="3">
    <source>
        <dbReference type="Proteomes" id="UP000069940"/>
    </source>
</evidence>
<dbReference type="PANTHER" id="PTHR33332">
    <property type="entry name" value="REVERSE TRANSCRIPTASE DOMAIN-CONTAINING PROTEIN"/>
    <property type="match status" value="1"/>
</dbReference>
<evidence type="ECO:0000259" key="1">
    <source>
        <dbReference type="PROSITE" id="PS50878"/>
    </source>
</evidence>
<name>A0ABM1ZZP7_AEDAL</name>
<dbReference type="Gene3D" id="3.60.10.10">
    <property type="entry name" value="Endonuclease/exonuclease/phosphatase"/>
    <property type="match status" value="1"/>
</dbReference>
<feature type="domain" description="Reverse transcriptase" evidence="1">
    <location>
        <begin position="502"/>
        <end position="772"/>
    </location>
</feature>
<dbReference type="CDD" id="cd01650">
    <property type="entry name" value="RT_nLTR_like"/>
    <property type="match status" value="1"/>
</dbReference>
<dbReference type="SUPFAM" id="SSF56672">
    <property type="entry name" value="DNA/RNA polymerases"/>
    <property type="match status" value="1"/>
</dbReference>
<proteinExistence type="predicted"/>
<dbReference type="Pfam" id="PF03372">
    <property type="entry name" value="Exo_endo_phos"/>
    <property type="match status" value="1"/>
</dbReference>
<reference evidence="3" key="1">
    <citation type="journal article" date="2015" name="Proc. Natl. Acad. Sci. U.S.A.">
        <title>Genome sequence of the Asian Tiger mosquito, Aedes albopictus, reveals insights into its biology, genetics, and evolution.</title>
        <authorList>
            <person name="Chen X.G."/>
            <person name="Jiang X."/>
            <person name="Gu J."/>
            <person name="Xu M."/>
            <person name="Wu Y."/>
            <person name="Deng Y."/>
            <person name="Zhang C."/>
            <person name="Bonizzoni M."/>
            <person name="Dermauw W."/>
            <person name="Vontas J."/>
            <person name="Armbruster P."/>
            <person name="Huang X."/>
            <person name="Yang Y."/>
            <person name="Zhang H."/>
            <person name="He W."/>
            <person name="Peng H."/>
            <person name="Liu Y."/>
            <person name="Wu K."/>
            <person name="Chen J."/>
            <person name="Lirakis M."/>
            <person name="Topalis P."/>
            <person name="Van Leeuwen T."/>
            <person name="Hall A.B."/>
            <person name="Jiang X."/>
            <person name="Thorpe C."/>
            <person name="Mueller R.L."/>
            <person name="Sun C."/>
            <person name="Waterhouse R.M."/>
            <person name="Yan G."/>
            <person name="Tu Z.J."/>
            <person name="Fang X."/>
            <person name="James A.A."/>
        </authorList>
    </citation>
    <scope>NUCLEOTIDE SEQUENCE [LARGE SCALE GENOMIC DNA]</scope>
    <source>
        <strain evidence="3">Foshan</strain>
    </source>
</reference>
<sequence>MGTNDDDDFISNVRLGDNLNIVYPNSNEIFTNSKINLLYMNINSIRNKIEDLMLYLAKFKSTIHIICITEMRLNPDEIYMCNIPSYNVVCCPRSNRLGGGACMFIHESIEYDVMKNEEFLEGSCIIVSLREPRLDIAVVYRPPHANLNDTILYLDSLLESAGKLICVGDFNINLLNTTSNAYVSMVESNGFTFLNRVDNDSATHGINPTGTIIDHAFTNIYYLNFGLCIDDISFTDHKSLLISFDSQNSLSRSNKSTNVVKYNYASITADLTHLVESAACLNSFNQLIKNCMSKNSYQIRTCSRYQAKAPWIDETVLGEIRYRDQLYRRTLQWPDNLLIQQNYRKQKNYVTRLIKQKQKTYYQNQIVANRSNIRKVWSILNEIVFRRKTKQGNSSISKILLNDRVLEDSVDICNAFNSYFINIPHELLYNLDQKFNNEPRDFTLNRSIANSIVILPASANEVGNYIRSLKNSNAAGVDGILSKVIKQNLEIIVQKLTSLINQSIADGVFPYCLKSAKIVPIYKSGCKTGLGNYRPISVLPVLSKPFEKIIQQRLCSFFDRHKIISKNQYGFQQNSNTTSATVNLINEIQVNLDERKLCSAIFIDVSKAFDCVSHTILLKKLHQYGIRNKAFSLIESYLNNRCQCVSINNHTSRELTVDFGVPQGSILGPLLFNVYVNDIFDLPLKGKLQLFADDAALVYNANSFEFLYQDMQHDLNLLQQWFFNNGLTVNASKTKYIIFRKNDQLDNIHYDLWLSGEKLERVVSLAYLGLIVQQSLRWNLHVEHIHKKISKFLGMLRQSSYMIPLKERKNLFYAHVNSQICYLCIIWQNAPNYVISKISITLNKFMRTIFWEDYLDPNVRTVDLYKNNYIMNFAQLKYFESALFVYKVKNNLIKHNLELQSLSELHRFNTRNMINIQIRIPRTNYIKLGCIYPAIINYNNLPLSLKTITSIHIFKNSLKKYVIENII</sequence>
<evidence type="ECO:0000313" key="2">
    <source>
        <dbReference type="EnsemblMetazoa" id="AALFPA23_023099.P34356"/>
    </source>
</evidence>
<organism evidence="2 3">
    <name type="scientific">Aedes albopictus</name>
    <name type="common">Asian tiger mosquito</name>
    <name type="synonym">Stegomyia albopicta</name>
    <dbReference type="NCBI Taxonomy" id="7160"/>
    <lineage>
        <taxon>Eukaryota</taxon>
        <taxon>Metazoa</taxon>
        <taxon>Ecdysozoa</taxon>
        <taxon>Arthropoda</taxon>
        <taxon>Hexapoda</taxon>
        <taxon>Insecta</taxon>
        <taxon>Pterygota</taxon>
        <taxon>Neoptera</taxon>
        <taxon>Endopterygota</taxon>
        <taxon>Diptera</taxon>
        <taxon>Nematocera</taxon>
        <taxon>Culicoidea</taxon>
        <taxon>Culicidae</taxon>
        <taxon>Culicinae</taxon>
        <taxon>Aedini</taxon>
        <taxon>Aedes</taxon>
        <taxon>Stegomyia</taxon>
    </lineage>
</organism>
<dbReference type="SUPFAM" id="SSF56219">
    <property type="entry name" value="DNase I-like"/>
    <property type="match status" value="1"/>
</dbReference>
<reference evidence="2" key="2">
    <citation type="submission" date="2025-05" db="UniProtKB">
        <authorList>
            <consortium name="EnsemblMetazoa"/>
        </authorList>
    </citation>
    <scope>IDENTIFICATION</scope>
    <source>
        <strain evidence="2">Foshan</strain>
    </source>
</reference>
<dbReference type="Pfam" id="PF00078">
    <property type="entry name" value="RVT_1"/>
    <property type="match status" value="1"/>
</dbReference>
<keyword evidence="3" id="KW-1185">Reference proteome</keyword>
<dbReference type="InterPro" id="IPR043502">
    <property type="entry name" value="DNA/RNA_pol_sf"/>
</dbReference>
<dbReference type="InterPro" id="IPR000477">
    <property type="entry name" value="RT_dom"/>
</dbReference>